<evidence type="ECO:0000256" key="6">
    <source>
        <dbReference type="SAM" id="Phobius"/>
    </source>
</evidence>
<protein>
    <recommendedName>
        <fullName evidence="9">Type II secretion system protein GspG C-terminal domain-containing protein</fullName>
    </recommendedName>
</protein>
<keyword evidence="2" id="KW-0488">Methylation</keyword>
<keyword evidence="3 6" id="KW-0812">Transmembrane</keyword>
<dbReference type="EMBL" id="MGGL01000004">
    <property type="protein sequence ID" value="OGM27360.1"/>
    <property type="molecule type" value="Genomic_DNA"/>
</dbReference>
<evidence type="ECO:0000256" key="4">
    <source>
        <dbReference type="ARBA" id="ARBA00022989"/>
    </source>
</evidence>
<evidence type="ECO:0000256" key="5">
    <source>
        <dbReference type="ARBA" id="ARBA00023136"/>
    </source>
</evidence>
<dbReference type="InterPro" id="IPR045584">
    <property type="entry name" value="Pilin-like"/>
</dbReference>
<comment type="subcellular location">
    <subcellularLocation>
        <location evidence="1">Membrane</location>
        <topology evidence="1">Single-pass membrane protein</topology>
    </subcellularLocation>
</comment>
<evidence type="ECO:0008006" key="9">
    <source>
        <dbReference type="Google" id="ProtNLM"/>
    </source>
</evidence>
<name>A0A1F7YJJ0_9BACT</name>
<organism evidence="7 8">
    <name type="scientific">Candidatus Woesebacteria bacterium RIFCSPHIGHO2_01_FULL_40_22</name>
    <dbReference type="NCBI Taxonomy" id="1802499"/>
    <lineage>
        <taxon>Bacteria</taxon>
        <taxon>Candidatus Woeseibacteriota</taxon>
    </lineage>
</organism>
<feature type="transmembrane region" description="Helical" evidence="6">
    <location>
        <begin position="6"/>
        <end position="29"/>
    </location>
</feature>
<evidence type="ECO:0000256" key="3">
    <source>
        <dbReference type="ARBA" id="ARBA00022692"/>
    </source>
</evidence>
<dbReference type="NCBIfam" id="TIGR02532">
    <property type="entry name" value="IV_pilin_GFxxxE"/>
    <property type="match status" value="1"/>
</dbReference>
<keyword evidence="5 6" id="KW-0472">Membrane</keyword>
<evidence type="ECO:0000313" key="8">
    <source>
        <dbReference type="Proteomes" id="UP000179221"/>
    </source>
</evidence>
<accession>A0A1F7YJJ0</accession>
<dbReference type="Proteomes" id="UP000179221">
    <property type="component" value="Unassembled WGS sequence"/>
</dbReference>
<dbReference type="SUPFAM" id="SSF54523">
    <property type="entry name" value="Pili subunits"/>
    <property type="match status" value="1"/>
</dbReference>
<evidence type="ECO:0000256" key="2">
    <source>
        <dbReference type="ARBA" id="ARBA00022481"/>
    </source>
</evidence>
<evidence type="ECO:0000313" key="7">
    <source>
        <dbReference type="EMBL" id="OGM27360.1"/>
    </source>
</evidence>
<dbReference type="Pfam" id="PF07963">
    <property type="entry name" value="N_methyl"/>
    <property type="match status" value="1"/>
</dbReference>
<keyword evidence="4 6" id="KW-1133">Transmembrane helix</keyword>
<dbReference type="Gene3D" id="3.30.700.10">
    <property type="entry name" value="Glycoprotein, Type 4 Pilin"/>
    <property type="match status" value="1"/>
</dbReference>
<reference evidence="7 8" key="1">
    <citation type="journal article" date="2016" name="Nat. Commun.">
        <title>Thousands of microbial genomes shed light on interconnected biogeochemical processes in an aquifer system.</title>
        <authorList>
            <person name="Anantharaman K."/>
            <person name="Brown C.T."/>
            <person name="Hug L.A."/>
            <person name="Sharon I."/>
            <person name="Castelle C.J."/>
            <person name="Probst A.J."/>
            <person name="Thomas B.C."/>
            <person name="Singh A."/>
            <person name="Wilkins M.J."/>
            <person name="Karaoz U."/>
            <person name="Brodie E.L."/>
            <person name="Williams K.H."/>
            <person name="Hubbard S.S."/>
            <person name="Banfield J.F."/>
        </authorList>
    </citation>
    <scope>NUCLEOTIDE SEQUENCE [LARGE SCALE GENOMIC DNA]</scope>
</reference>
<proteinExistence type="predicted"/>
<gene>
    <name evidence="7" type="ORF">A2628_00975</name>
</gene>
<evidence type="ECO:0000256" key="1">
    <source>
        <dbReference type="ARBA" id="ARBA00004167"/>
    </source>
</evidence>
<dbReference type="PANTHER" id="PTHR30093:SF44">
    <property type="entry name" value="TYPE II SECRETION SYSTEM CORE PROTEIN G"/>
    <property type="match status" value="1"/>
</dbReference>
<sequence length="167" mass="18061">MLSRNLGFTLVEMLVVLAIIAIIAAVSGIGMRNSFESARDAQRKSDLRQYQTALERQANNNNGFYESRTTAVDAPGAAGTLCADLVLTSCPVDPRRCADTTCTALKDNTWIQYTYISDGTGSGNPTGRNYVLWARLENVTTTTYWEICSNGKSGTVTTAPTNSTCDL</sequence>
<dbReference type="AlphaFoldDB" id="A0A1F7YJJ0"/>
<dbReference type="PANTHER" id="PTHR30093">
    <property type="entry name" value="GENERAL SECRETION PATHWAY PROTEIN G"/>
    <property type="match status" value="1"/>
</dbReference>
<comment type="caution">
    <text evidence="7">The sequence shown here is derived from an EMBL/GenBank/DDBJ whole genome shotgun (WGS) entry which is preliminary data.</text>
</comment>
<dbReference type="InterPro" id="IPR012902">
    <property type="entry name" value="N_methyl_site"/>
</dbReference>
<dbReference type="GO" id="GO:0016020">
    <property type="term" value="C:membrane"/>
    <property type="evidence" value="ECO:0007669"/>
    <property type="project" value="UniProtKB-SubCell"/>
</dbReference>